<feature type="domain" description="DUF3291" evidence="1">
    <location>
        <begin position="6"/>
        <end position="144"/>
    </location>
</feature>
<dbReference type="Pfam" id="PF11695">
    <property type="entry name" value="DUF3291"/>
    <property type="match status" value="1"/>
</dbReference>
<organism evidence="2 3">
    <name type="scientific">Sphingorhabdus contaminans</name>
    <dbReference type="NCBI Taxonomy" id="1343899"/>
    <lineage>
        <taxon>Bacteria</taxon>
        <taxon>Pseudomonadati</taxon>
        <taxon>Pseudomonadota</taxon>
        <taxon>Alphaproteobacteria</taxon>
        <taxon>Sphingomonadales</taxon>
        <taxon>Sphingomonadaceae</taxon>
        <taxon>Sphingorhabdus</taxon>
    </lineage>
</organism>
<keyword evidence="3" id="KW-1185">Reference proteome</keyword>
<dbReference type="SUPFAM" id="SSF54909">
    <property type="entry name" value="Dimeric alpha+beta barrel"/>
    <property type="match status" value="1"/>
</dbReference>
<reference evidence="2 3" key="1">
    <citation type="submission" date="2019-07" db="EMBL/GenBank/DDBJ databases">
        <authorList>
            <person name="Park M."/>
        </authorList>
    </citation>
    <scope>NUCLEOTIDE SEQUENCE [LARGE SCALE GENOMIC DNA]</scope>
    <source>
        <strain evidence="2 3">KCTC32445</strain>
    </source>
</reference>
<dbReference type="AlphaFoldDB" id="A0A553W9Q5"/>
<proteinExistence type="predicted"/>
<dbReference type="InterPro" id="IPR021708">
    <property type="entry name" value="DUF3291"/>
</dbReference>
<dbReference type="OrthoDB" id="2376237at2"/>
<dbReference type="Gene3D" id="3.30.70.100">
    <property type="match status" value="1"/>
</dbReference>
<evidence type="ECO:0000313" key="2">
    <source>
        <dbReference type="EMBL" id="TSB01424.1"/>
    </source>
</evidence>
<name>A0A553W9Q5_9SPHN</name>
<sequence length="162" mass="17574">MSGYHIAQINIARFTLPKDDPANAGFMDALDGVNALADAAPGFIWRLVGEGNDAIDIDAVPDDPRLAVNMSVWTDVAALGAFVYRNPEHLAIMRRRREWLEQMAVYQALWWVPVGHIPTVAEGLAKIALLAQQGPTPDAFTFKQTFAAPDGMAASPVLDECA</sequence>
<dbReference type="RefSeq" id="WP_143776640.1">
    <property type="nucleotide sequence ID" value="NZ_VKKU01000002.1"/>
</dbReference>
<evidence type="ECO:0000313" key="3">
    <source>
        <dbReference type="Proteomes" id="UP000320160"/>
    </source>
</evidence>
<accession>A0A553W9Q5</accession>
<gene>
    <name evidence="2" type="ORF">FOM92_09485</name>
</gene>
<evidence type="ECO:0000259" key="1">
    <source>
        <dbReference type="Pfam" id="PF11695"/>
    </source>
</evidence>
<dbReference type="EMBL" id="VKKU01000002">
    <property type="protein sequence ID" value="TSB01424.1"/>
    <property type="molecule type" value="Genomic_DNA"/>
</dbReference>
<dbReference type="InterPro" id="IPR011008">
    <property type="entry name" value="Dimeric_a/b-barrel"/>
</dbReference>
<protein>
    <submittedName>
        <fullName evidence="2">DUF3291 domain-containing protein</fullName>
    </submittedName>
</protein>
<comment type="caution">
    <text evidence="2">The sequence shown here is derived from an EMBL/GenBank/DDBJ whole genome shotgun (WGS) entry which is preliminary data.</text>
</comment>
<dbReference type="Proteomes" id="UP000320160">
    <property type="component" value="Unassembled WGS sequence"/>
</dbReference>